<name>A0ABV0WAV9_9TELE</name>
<proteinExistence type="predicted"/>
<evidence type="ECO:0000313" key="1">
    <source>
        <dbReference type="EMBL" id="MEQ2265873.1"/>
    </source>
</evidence>
<gene>
    <name evidence="1" type="ORF">XENORESO_013966</name>
</gene>
<accession>A0ABV0WAV9</accession>
<sequence length="222" mass="24965">MGHSRELSEPLRGTGIGWHLCTKSSHEISSLLNIPLSRVSGNKKVEAIGNNSNSATKWLAIKLMEWGQRMLTRNLLQSQSLQTSKTHMAFRLAQEQSIQSSMEWVSIAEQLHPSHISQSSRQSVRCTSPSGNLMDESGFGSCQKNGTCLAVIWQVWHIWRRGDYAVGLFFRSWAWPLNSSERNSECFSIPRDFRQSLLCGNSSERTPSSLNMTVHQCTKQGP</sequence>
<dbReference type="EMBL" id="JAHRIM010034427">
    <property type="protein sequence ID" value="MEQ2265873.1"/>
    <property type="molecule type" value="Genomic_DNA"/>
</dbReference>
<comment type="caution">
    <text evidence="1">The sequence shown here is derived from an EMBL/GenBank/DDBJ whole genome shotgun (WGS) entry which is preliminary data.</text>
</comment>
<evidence type="ECO:0000313" key="2">
    <source>
        <dbReference type="Proteomes" id="UP001444071"/>
    </source>
</evidence>
<dbReference type="Proteomes" id="UP001444071">
    <property type="component" value="Unassembled WGS sequence"/>
</dbReference>
<protein>
    <submittedName>
        <fullName evidence="1">Uncharacterized protein</fullName>
    </submittedName>
</protein>
<keyword evidence="2" id="KW-1185">Reference proteome</keyword>
<organism evidence="1 2">
    <name type="scientific">Xenotaenia resolanae</name>
    <dbReference type="NCBI Taxonomy" id="208358"/>
    <lineage>
        <taxon>Eukaryota</taxon>
        <taxon>Metazoa</taxon>
        <taxon>Chordata</taxon>
        <taxon>Craniata</taxon>
        <taxon>Vertebrata</taxon>
        <taxon>Euteleostomi</taxon>
        <taxon>Actinopterygii</taxon>
        <taxon>Neopterygii</taxon>
        <taxon>Teleostei</taxon>
        <taxon>Neoteleostei</taxon>
        <taxon>Acanthomorphata</taxon>
        <taxon>Ovalentaria</taxon>
        <taxon>Atherinomorphae</taxon>
        <taxon>Cyprinodontiformes</taxon>
        <taxon>Goodeidae</taxon>
        <taxon>Xenotaenia</taxon>
    </lineage>
</organism>
<reference evidence="1 2" key="1">
    <citation type="submission" date="2021-06" db="EMBL/GenBank/DDBJ databases">
        <authorList>
            <person name="Palmer J.M."/>
        </authorList>
    </citation>
    <scope>NUCLEOTIDE SEQUENCE [LARGE SCALE GENOMIC DNA]</scope>
    <source>
        <strain evidence="1 2">XR_2019</strain>
        <tissue evidence="1">Muscle</tissue>
    </source>
</reference>